<keyword evidence="2" id="KW-0732">Signal</keyword>
<evidence type="ECO:0000256" key="2">
    <source>
        <dbReference type="SAM" id="SignalP"/>
    </source>
</evidence>
<dbReference type="Proteomes" id="UP000694005">
    <property type="component" value="Chromosome A07"/>
</dbReference>
<organism evidence="3 4">
    <name type="scientific">Brassica campestris</name>
    <name type="common">Field mustard</name>
    <dbReference type="NCBI Taxonomy" id="3711"/>
    <lineage>
        <taxon>Eukaryota</taxon>
        <taxon>Viridiplantae</taxon>
        <taxon>Streptophyta</taxon>
        <taxon>Embryophyta</taxon>
        <taxon>Tracheophyta</taxon>
        <taxon>Spermatophyta</taxon>
        <taxon>Magnoliopsida</taxon>
        <taxon>eudicotyledons</taxon>
        <taxon>Gunneridae</taxon>
        <taxon>Pentapetalae</taxon>
        <taxon>rosids</taxon>
        <taxon>malvids</taxon>
        <taxon>Brassicales</taxon>
        <taxon>Brassicaceae</taxon>
        <taxon>Brassiceae</taxon>
        <taxon>Brassica</taxon>
    </lineage>
</organism>
<name>A0A8D9M8K0_BRACM</name>
<evidence type="ECO:0000313" key="3">
    <source>
        <dbReference type="EMBL" id="CAG7900730.1"/>
    </source>
</evidence>
<feature type="chain" id="PRO_5034822981" description="Secreted protein" evidence="2">
    <location>
        <begin position="31"/>
        <end position="118"/>
    </location>
</feature>
<sequence length="118" mass="13201">MKLAASLISLLVACTRVAILILEGTRVTRSAQYHRVSSTPEIQPSDHTAKPELHRSVPLYLQTTLGHSNRRASIAVAKAHPSSLIAETRERNRMHLHSFRRSSSISSDEHTINRNNQN</sequence>
<evidence type="ECO:0008006" key="5">
    <source>
        <dbReference type="Google" id="ProtNLM"/>
    </source>
</evidence>
<proteinExistence type="predicted"/>
<accession>A0A8D9M8K0</accession>
<feature type="signal peptide" evidence="2">
    <location>
        <begin position="1"/>
        <end position="30"/>
    </location>
</feature>
<gene>
    <name evidence="3" type="ORF">BRAPAZ1V2_A07P03740.2</name>
</gene>
<evidence type="ECO:0000256" key="1">
    <source>
        <dbReference type="SAM" id="MobiDB-lite"/>
    </source>
</evidence>
<dbReference type="AlphaFoldDB" id="A0A8D9M8K0"/>
<evidence type="ECO:0000313" key="4">
    <source>
        <dbReference type="Proteomes" id="UP000694005"/>
    </source>
</evidence>
<dbReference type="Gramene" id="A07p03740.2_BraZ1">
    <property type="protein sequence ID" value="A07p03740.2_BraZ1.CDS.1"/>
    <property type="gene ID" value="A07g03740.2_BraZ1"/>
</dbReference>
<feature type="region of interest" description="Disordered" evidence="1">
    <location>
        <begin position="96"/>
        <end position="118"/>
    </location>
</feature>
<protein>
    <recommendedName>
        <fullName evidence="5">Secreted protein</fullName>
    </recommendedName>
</protein>
<dbReference type="EMBL" id="LS974623">
    <property type="protein sequence ID" value="CAG7900730.1"/>
    <property type="molecule type" value="Genomic_DNA"/>
</dbReference>
<reference evidence="3 4" key="1">
    <citation type="submission" date="2021-07" db="EMBL/GenBank/DDBJ databases">
        <authorList>
            <consortium name="Genoscope - CEA"/>
            <person name="William W."/>
        </authorList>
    </citation>
    <scope>NUCLEOTIDE SEQUENCE [LARGE SCALE GENOMIC DNA]</scope>
</reference>